<evidence type="ECO:0000313" key="2">
    <source>
        <dbReference type="EMBL" id="CTQ47695.1"/>
    </source>
</evidence>
<evidence type="ECO:0000256" key="1">
    <source>
        <dbReference type="SAM" id="MobiDB-lite"/>
    </source>
</evidence>
<feature type="region of interest" description="Disordered" evidence="1">
    <location>
        <begin position="1"/>
        <end position="47"/>
    </location>
</feature>
<sequence>MSVQRKPKRDLSANPDQASAFIDGSAPKPAESPKQNKKPIPHRIDPALLERLDAQAKRRGMSRSGLMNYYISKGLDEDE</sequence>
<organism evidence="2 3">
    <name type="scientific">Roseibium aggregatum</name>
    <dbReference type="NCBI Taxonomy" id="187304"/>
    <lineage>
        <taxon>Bacteria</taxon>
        <taxon>Pseudomonadati</taxon>
        <taxon>Pseudomonadota</taxon>
        <taxon>Alphaproteobacteria</taxon>
        <taxon>Hyphomicrobiales</taxon>
        <taxon>Stappiaceae</taxon>
        <taxon>Roseibium</taxon>
    </lineage>
</organism>
<protein>
    <submittedName>
        <fullName evidence="2">Ribbon-helix-helix protein, copG family</fullName>
    </submittedName>
</protein>
<proteinExistence type="predicted"/>
<evidence type="ECO:0000313" key="3">
    <source>
        <dbReference type="Proteomes" id="UP000048926"/>
    </source>
</evidence>
<dbReference type="EMBL" id="CXST01000014">
    <property type="protein sequence ID" value="CTQ47695.1"/>
    <property type="molecule type" value="Genomic_DNA"/>
</dbReference>
<dbReference type="GO" id="GO:0006355">
    <property type="term" value="P:regulation of DNA-templated transcription"/>
    <property type="evidence" value="ECO:0007669"/>
    <property type="project" value="InterPro"/>
</dbReference>
<gene>
    <name evidence="2" type="ORF">LAL4801_06157</name>
</gene>
<accession>A0A0M6YC67</accession>
<reference evidence="3" key="1">
    <citation type="submission" date="2015-07" db="EMBL/GenBank/DDBJ databases">
        <authorList>
            <person name="Rodrigo-Torres Lidia"/>
            <person name="Arahal R.David."/>
        </authorList>
    </citation>
    <scope>NUCLEOTIDE SEQUENCE [LARGE SCALE GENOMIC DNA]</scope>
    <source>
        <strain evidence="3">CECT 4801</strain>
    </source>
</reference>
<name>A0A0M6YC67_9HYPH</name>
<dbReference type="CDD" id="cd21631">
    <property type="entry name" value="RHH_CopG_NikR-like"/>
    <property type="match status" value="1"/>
</dbReference>
<dbReference type="Proteomes" id="UP000048926">
    <property type="component" value="Unassembled WGS sequence"/>
</dbReference>
<keyword evidence="3" id="KW-1185">Reference proteome</keyword>
<dbReference type="AlphaFoldDB" id="A0A0M6YC67"/>
<dbReference type="RefSeq" id="WP_055661694.1">
    <property type="nucleotide sequence ID" value="NZ_CXST01000014.1"/>
</dbReference>